<reference evidence="2 3" key="2">
    <citation type="journal article" date="2002" name="Nucleic Acids Res.">
        <title>Genome sequence of Oceanobacillus iheyensis isolated from the Iheya Ridge and its unexpected adaptive capabilities to extreme environments.</title>
        <authorList>
            <person name="Takami H."/>
            <person name="Takaki Y."/>
            <person name="Uchiyama I."/>
        </authorList>
    </citation>
    <scope>NUCLEOTIDE SEQUENCE [LARGE SCALE GENOMIC DNA]</scope>
    <source>
        <strain evidence="3">DSM 14371 / CIP 107618 / JCM 11309 / KCTC 3954 / HTE831</strain>
    </source>
</reference>
<feature type="signal peptide" evidence="1">
    <location>
        <begin position="1"/>
        <end position="17"/>
    </location>
</feature>
<dbReference type="STRING" id="221109.gene:10735180"/>
<evidence type="ECO:0008006" key="4">
    <source>
        <dbReference type="Google" id="ProtNLM"/>
    </source>
</evidence>
<dbReference type="EMBL" id="BA000028">
    <property type="protein sequence ID" value="BAC14884.1"/>
    <property type="molecule type" value="Genomic_DNA"/>
</dbReference>
<reference evidence="2 3" key="1">
    <citation type="journal article" date="2001" name="FEMS Microbiol. Lett.">
        <title>Oceanobacillus iheyensis gen. nov., sp. nov., a deep-sea extremely halotolerant and alkaliphilic species isolated from a depth of 1050 m on the Iheya Ridge.</title>
        <authorList>
            <person name="Lu J."/>
            <person name="Nogi Y."/>
            <person name="Takami H."/>
        </authorList>
    </citation>
    <scope>NUCLEOTIDE SEQUENCE [LARGE SCALE GENOMIC DNA]</scope>
    <source>
        <strain evidence="3">DSM 14371 / CIP 107618 / JCM 11309 / KCTC 3954 / HTE831</strain>
    </source>
</reference>
<keyword evidence="3" id="KW-1185">Reference proteome</keyword>
<gene>
    <name evidence="2" type="ordered locus">OB2928</name>
</gene>
<dbReference type="Proteomes" id="UP000000822">
    <property type="component" value="Chromosome"/>
</dbReference>
<feature type="chain" id="PRO_5039131021" description="Stress protein" evidence="1">
    <location>
        <begin position="18"/>
        <end position="143"/>
    </location>
</feature>
<dbReference type="OrthoDB" id="3078607at2"/>
<keyword evidence="1" id="KW-0732">Signal</keyword>
<dbReference type="PROSITE" id="PS51257">
    <property type="entry name" value="PROKAR_LIPOPROTEIN"/>
    <property type="match status" value="1"/>
</dbReference>
<accession>Q8EMC6</accession>
<protein>
    <recommendedName>
        <fullName evidence="4">Stress protein</fullName>
    </recommendedName>
</protein>
<evidence type="ECO:0000313" key="3">
    <source>
        <dbReference type="Proteomes" id="UP000000822"/>
    </source>
</evidence>
<name>Q8EMC6_OCEIH</name>
<dbReference type="eggNOG" id="ENOG50331IF">
    <property type="taxonomic scope" value="Bacteria"/>
</dbReference>
<evidence type="ECO:0000313" key="2">
    <source>
        <dbReference type="EMBL" id="BAC14884.1"/>
    </source>
</evidence>
<proteinExistence type="predicted"/>
<dbReference type="KEGG" id="oih:OB2928"/>
<organism evidence="2 3">
    <name type="scientific">Oceanobacillus iheyensis (strain DSM 14371 / CIP 107618 / JCM 11309 / KCTC 3954 / HTE831)</name>
    <dbReference type="NCBI Taxonomy" id="221109"/>
    <lineage>
        <taxon>Bacteria</taxon>
        <taxon>Bacillati</taxon>
        <taxon>Bacillota</taxon>
        <taxon>Bacilli</taxon>
        <taxon>Bacillales</taxon>
        <taxon>Bacillaceae</taxon>
        <taxon>Oceanobacillus</taxon>
    </lineage>
</organism>
<dbReference type="HOGENOM" id="CLU_151126_0_0_9"/>
<sequence length="143" mass="15819">MKKVLFFAIILSVLTLAACNNEEAGGEDKITTDDVISAFNDAGLEAESPSEMTNEDYGIAPMKADEGVRFLIPALGEDSGGRVFTYSDESDLDEMKEHYDSMGEESAMLFSWTIKHKNVLVQINGDLEEDTYNEYKSALESIE</sequence>
<dbReference type="AlphaFoldDB" id="Q8EMC6"/>
<dbReference type="RefSeq" id="WP_011067325.1">
    <property type="nucleotide sequence ID" value="NC_004193.1"/>
</dbReference>
<evidence type="ECO:0000256" key="1">
    <source>
        <dbReference type="SAM" id="SignalP"/>
    </source>
</evidence>